<dbReference type="InterPro" id="IPR009056">
    <property type="entry name" value="Cyt_c-like_dom"/>
</dbReference>
<sequence length="149" mass="15298">MSSLIKSIHRKLFTLISIAGFAAVMSSSVSAIGQSPEEIAARIAPVGKVCIAGQECEVSSAAAVAANDGPRSGEAVYNQFCTACHSIGVAGAPKFGNAGDWAPRVAKGFDNLMSNAINGINAMPPRGTCATCSDDEIKGAIEYMTENSK</sequence>
<dbReference type="EMBL" id="CYHG01000002">
    <property type="protein sequence ID" value="CUB02848.1"/>
    <property type="molecule type" value="Genomic_DNA"/>
</dbReference>
<evidence type="ECO:0000256" key="3">
    <source>
        <dbReference type="ARBA" id="ARBA00022723"/>
    </source>
</evidence>
<accession>A0A0K6IIC2</accession>
<evidence type="ECO:0000256" key="2">
    <source>
        <dbReference type="ARBA" id="ARBA00022617"/>
    </source>
</evidence>
<dbReference type="InterPro" id="IPR036909">
    <property type="entry name" value="Cyt_c-like_dom_sf"/>
</dbReference>
<keyword evidence="7" id="KW-0732">Signal</keyword>
<protein>
    <submittedName>
        <fullName evidence="9">Cytochrome c5</fullName>
    </submittedName>
</protein>
<dbReference type="GO" id="GO:0005506">
    <property type="term" value="F:iron ion binding"/>
    <property type="evidence" value="ECO:0007669"/>
    <property type="project" value="InterPro"/>
</dbReference>
<evidence type="ECO:0000259" key="8">
    <source>
        <dbReference type="PROSITE" id="PS51007"/>
    </source>
</evidence>
<dbReference type="RefSeq" id="WP_245624624.1">
    <property type="nucleotide sequence ID" value="NZ_CYHG01000002.1"/>
</dbReference>
<keyword evidence="3 6" id="KW-0479">Metal-binding</keyword>
<dbReference type="PRINTS" id="PR00607">
    <property type="entry name" value="CYTCHROMECIE"/>
</dbReference>
<dbReference type="GO" id="GO:0020037">
    <property type="term" value="F:heme binding"/>
    <property type="evidence" value="ECO:0007669"/>
    <property type="project" value="InterPro"/>
</dbReference>
<dbReference type="SUPFAM" id="SSF46626">
    <property type="entry name" value="Cytochrome c"/>
    <property type="match status" value="1"/>
</dbReference>
<organism evidence="9 10">
    <name type="scientific">Marinomonas fungiae</name>
    <dbReference type="NCBI Taxonomy" id="1137284"/>
    <lineage>
        <taxon>Bacteria</taxon>
        <taxon>Pseudomonadati</taxon>
        <taxon>Pseudomonadota</taxon>
        <taxon>Gammaproteobacteria</taxon>
        <taxon>Oceanospirillales</taxon>
        <taxon>Oceanospirillaceae</taxon>
        <taxon>Marinomonas</taxon>
    </lineage>
</organism>
<name>A0A0K6IIC2_9GAMM</name>
<keyword evidence="10" id="KW-1185">Reference proteome</keyword>
<keyword evidence="2 6" id="KW-0349">Heme</keyword>
<dbReference type="STRING" id="1137284.GCA_001418205_00690"/>
<feature type="signal peptide" evidence="7">
    <location>
        <begin position="1"/>
        <end position="31"/>
    </location>
</feature>
<keyword evidence="4" id="KW-0249">Electron transport</keyword>
<evidence type="ECO:0000256" key="7">
    <source>
        <dbReference type="SAM" id="SignalP"/>
    </source>
</evidence>
<feature type="chain" id="PRO_5005505320" evidence="7">
    <location>
        <begin position="32"/>
        <end position="149"/>
    </location>
</feature>
<evidence type="ECO:0000313" key="10">
    <source>
        <dbReference type="Proteomes" id="UP000182769"/>
    </source>
</evidence>
<dbReference type="Gene3D" id="1.10.760.10">
    <property type="entry name" value="Cytochrome c-like domain"/>
    <property type="match status" value="1"/>
</dbReference>
<dbReference type="AlphaFoldDB" id="A0A0K6IIC2"/>
<evidence type="ECO:0000313" key="9">
    <source>
        <dbReference type="EMBL" id="CUB02848.1"/>
    </source>
</evidence>
<dbReference type="PROSITE" id="PS51007">
    <property type="entry name" value="CYTC"/>
    <property type="match status" value="1"/>
</dbReference>
<gene>
    <name evidence="9" type="ORF">Ga0061065_102185</name>
</gene>
<dbReference type="InterPro" id="IPR002323">
    <property type="entry name" value="Cyt_CIE"/>
</dbReference>
<evidence type="ECO:0000256" key="6">
    <source>
        <dbReference type="PROSITE-ProRule" id="PRU00433"/>
    </source>
</evidence>
<dbReference type="Proteomes" id="UP000182769">
    <property type="component" value="Unassembled WGS sequence"/>
</dbReference>
<dbReference type="PANTHER" id="PTHR40942">
    <property type="match status" value="1"/>
</dbReference>
<keyword evidence="5 6" id="KW-0408">Iron</keyword>
<dbReference type="GO" id="GO:0009055">
    <property type="term" value="F:electron transfer activity"/>
    <property type="evidence" value="ECO:0007669"/>
    <property type="project" value="InterPro"/>
</dbReference>
<reference evidence="10" key="1">
    <citation type="submission" date="2015-08" db="EMBL/GenBank/DDBJ databases">
        <authorList>
            <person name="Varghese N."/>
        </authorList>
    </citation>
    <scope>NUCLEOTIDE SEQUENCE [LARGE SCALE GENOMIC DNA]</scope>
    <source>
        <strain evidence="10">JCM 18476</strain>
    </source>
</reference>
<evidence type="ECO:0000256" key="4">
    <source>
        <dbReference type="ARBA" id="ARBA00022982"/>
    </source>
</evidence>
<evidence type="ECO:0000256" key="5">
    <source>
        <dbReference type="ARBA" id="ARBA00023004"/>
    </source>
</evidence>
<dbReference type="Pfam" id="PF13442">
    <property type="entry name" value="Cytochrome_CBB3"/>
    <property type="match status" value="1"/>
</dbReference>
<feature type="domain" description="Cytochrome c" evidence="8">
    <location>
        <begin position="68"/>
        <end position="148"/>
    </location>
</feature>
<keyword evidence="1" id="KW-0813">Transport</keyword>
<dbReference type="PANTHER" id="PTHR40942:SF4">
    <property type="entry name" value="CYTOCHROME C5"/>
    <property type="match status" value="1"/>
</dbReference>
<evidence type="ECO:0000256" key="1">
    <source>
        <dbReference type="ARBA" id="ARBA00022448"/>
    </source>
</evidence>
<proteinExistence type="predicted"/>